<protein>
    <submittedName>
        <fullName evidence="1">Type VI secretion system protein ImpG</fullName>
    </submittedName>
</protein>
<reference evidence="1 2" key="1">
    <citation type="submission" date="2018-07" db="EMBL/GenBank/DDBJ databases">
        <title>Genomic Encyclopedia of Type Strains, Phase IV (KMG-IV): sequencing the most valuable type-strain genomes for metagenomic binning, comparative biology and taxonomic classification.</title>
        <authorList>
            <person name="Goeker M."/>
        </authorList>
    </citation>
    <scope>NUCLEOTIDE SEQUENCE [LARGE SCALE GENOMIC DNA]</scope>
    <source>
        <strain evidence="1 2">DSM 103736</strain>
    </source>
</reference>
<gene>
    <name evidence="1" type="ORF">C8D90_11080</name>
</gene>
<dbReference type="InterPro" id="IPR010272">
    <property type="entry name" value="T6SS_TssF"/>
</dbReference>
<organism evidence="1 2">
    <name type="scientific">Enterobacillus tribolii</name>
    <dbReference type="NCBI Taxonomy" id="1487935"/>
    <lineage>
        <taxon>Bacteria</taxon>
        <taxon>Pseudomonadati</taxon>
        <taxon>Pseudomonadota</taxon>
        <taxon>Gammaproteobacteria</taxon>
        <taxon>Enterobacterales</taxon>
        <taxon>Hafniaceae</taxon>
        <taxon>Enterobacillus</taxon>
    </lineage>
</organism>
<keyword evidence="2" id="KW-1185">Reference proteome</keyword>
<dbReference type="PANTHER" id="PTHR35370">
    <property type="entry name" value="CYTOPLASMIC PROTEIN-RELATED-RELATED"/>
    <property type="match status" value="1"/>
</dbReference>
<dbReference type="OrthoDB" id="9763676at2"/>
<evidence type="ECO:0000313" key="1">
    <source>
        <dbReference type="EMBL" id="RDK86806.1"/>
    </source>
</evidence>
<sequence length="615" mass="68948">MLSENFLALYNEELRYLREDGQRFAHTHPQVAQHLGMLADGVLDPFVERLLEGTAFLSARIQERLNNEQPEFALQMLGRLAPFWYTPLPSIATIAMTPDLTSPQWYSNVELPRGSKVILQDPSLHTKQATFTTGRSLKIQPLVIESAECATTPSVHLPQSAAVYLREGQAHIGLKLSTQGVASLSELDFDPLHLTLAGDIVHTNQLLTTLLNDTVRIVLWAKTDDGRPVVKTLMPDDLRQGGLSGSEALLPCAIGELPGSRLLREYFASPSRFFSVELHGLNEFLQQAGRGQSFEIIFVLEHRPLHLVGRVSDGDFRLFATPVINLSKRRCSPVLINGEHTEYPVIVDHLNPRMYEIHHLLNVTGLLTDGGNVPFSPLHGHASYEDEESPAGYSLRRRREFVDKNGHKSSQLPVDSLFIAFSPGNRKVDIDRIKALSIEAMVCDRHLIPGQLQQPHFQLENALPVRQIETLRHPSRPQGVPDIAQAWKALQLLANNPLRYALPEVSDCSLMLRDWLSLFCQVHETSQYKRVTSLSHANIRHKFERNPLPGPIAWIRGAQATIDLHSSHHSDKGAFLFARIIHHALAEYCELGQTLQMDVKLDGEPFASWGAIRHV</sequence>
<dbReference type="NCBIfam" id="TIGR03359">
    <property type="entry name" value="VI_chp_6"/>
    <property type="match status" value="1"/>
</dbReference>
<evidence type="ECO:0000313" key="2">
    <source>
        <dbReference type="Proteomes" id="UP000254848"/>
    </source>
</evidence>
<dbReference type="EMBL" id="QRAP01000010">
    <property type="protein sequence ID" value="RDK86806.1"/>
    <property type="molecule type" value="Genomic_DNA"/>
</dbReference>
<dbReference type="PANTHER" id="PTHR35370:SF1">
    <property type="entry name" value="TYPE VI SECRETION SYSTEM COMPONENT TSSF1"/>
    <property type="match status" value="1"/>
</dbReference>
<accession>A0A370QEK8</accession>
<dbReference type="Proteomes" id="UP000254848">
    <property type="component" value="Unassembled WGS sequence"/>
</dbReference>
<dbReference type="AlphaFoldDB" id="A0A370QEK8"/>
<dbReference type="RefSeq" id="WP_115459946.1">
    <property type="nucleotide sequence ID" value="NZ_QRAP01000010.1"/>
</dbReference>
<dbReference type="Pfam" id="PF05947">
    <property type="entry name" value="T6SS_TssF"/>
    <property type="match status" value="1"/>
</dbReference>
<name>A0A370QEK8_9GAMM</name>
<dbReference type="PIRSF" id="PIRSF028304">
    <property type="entry name" value="UCP028304"/>
    <property type="match status" value="1"/>
</dbReference>
<comment type="caution">
    <text evidence="1">The sequence shown here is derived from an EMBL/GenBank/DDBJ whole genome shotgun (WGS) entry which is preliminary data.</text>
</comment>
<proteinExistence type="predicted"/>